<sequence>MKKVLTLVAVAGMLSLYSCGNEKKDSAEEKMEEAGDAVENTMEDAGEAVDEAAEDVKEKVEETTEEIEGDGNN</sequence>
<evidence type="ECO:0008006" key="4">
    <source>
        <dbReference type="Google" id="ProtNLM"/>
    </source>
</evidence>
<feature type="coiled-coil region" evidence="1">
    <location>
        <begin position="24"/>
        <end position="73"/>
    </location>
</feature>
<evidence type="ECO:0000313" key="2">
    <source>
        <dbReference type="EMBL" id="MFB9212211.1"/>
    </source>
</evidence>
<protein>
    <recommendedName>
        <fullName evidence="4">YtxH domain-containing protein</fullName>
    </recommendedName>
</protein>
<organism evidence="2 3">
    <name type="scientific">Echinicola jeungdonensis</name>
    <dbReference type="NCBI Taxonomy" id="709343"/>
    <lineage>
        <taxon>Bacteria</taxon>
        <taxon>Pseudomonadati</taxon>
        <taxon>Bacteroidota</taxon>
        <taxon>Cytophagia</taxon>
        <taxon>Cytophagales</taxon>
        <taxon>Cyclobacteriaceae</taxon>
        <taxon>Echinicola</taxon>
    </lineage>
</organism>
<gene>
    <name evidence="2" type="ORF">ACFFUR_10370</name>
</gene>
<accession>A0ABV5J5V4</accession>
<proteinExistence type="predicted"/>
<keyword evidence="3" id="KW-1185">Reference proteome</keyword>
<evidence type="ECO:0000256" key="1">
    <source>
        <dbReference type="SAM" id="Coils"/>
    </source>
</evidence>
<evidence type="ECO:0000313" key="3">
    <source>
        <dbReference type="Proteomes" id="UP001589654"/>
    </source>
</evidence>
<dbReference type="EMBL" id="JBHMEW010000058">
    <property type="protein sequence ID" value="MFB9212211.1"/>
    <property type="molecule type" value="Genomic_DNA"/>
</dbReference>
<dbReference type="RefSeq" id="WP_290249546.1">
    <property type="nucleotide sequence ID" value="NZ_JAUFQT010000002.1"/>
</dbReference>
<reference evidence="2 3" key="1">
    <citation type="submission" date="2024-09" db="EMBL/GenBank/DDBJ databases">
        <authorList>
            <person name="Sun Q."/>
            <person name="Mori K."/>
        </authorList>
    </citation>
    <scope>NUCLEOTIDE SEQUENCE [LARGE SCALE GENOMIC DNA]</scope>
    <source>
        <strain evidence="2 3">CECT 7682</strain>
    </source>
</reference>
<name>A0ABV5J5V4_9BACT</name>
<keyword evidence="1" id="KW-0175">Coiled coil</keyword>
<dbReference type="PROSITE" id="PS51257">
    <property type="entry name" value="PROKAR_LIPOPROTEIN"/>
    <property type="match status" value="1"/>
</dbReference>
<comment type="caution">
    <text evidence="2">The sequence shown here is derived from an EMBL/GenBank/DDBJ whole genome shotgun (WGS) entry which is preliminary data.</text>
</comment>
<dbReference type="Proteomes" id="UP001589654">
    <property type="component" value="Unassembled WGS sequence"/>
</dbReference>
<dbReference type="Gene3D" id="6.10.140.1430">
    <property type="match status" value="1"/>
</dbReference>